<reference evidence="1" key="1">
    <citation type="submission" date="2020-11" db="EMBL/GenBank/DDBJ databases">
        <authorList>
            <person name="Tran Van P."/>
        </authorList>
    </citation>
    <scope>NUCLEOTIDE SEQUENCE</scope>
</reference>
<organism evidence="1">
    <name type="scientific">Timema californicum</name>
    <name type="common">California timema</name>
    <name type="synonym">Walking stick</name>
    <dbReference type="NCBI Taxonomy" id="61474"/>
    <lineage>
        <taxon>Eukaryota</taxon>
        <taxon>Metazoa</taxon>
        <taxon>Ecdysozoa</taxon>
        <taxon>Arthropoda</taxon>
        <taxon>Hexapoda</taxon>
        <taxon>Insecta</taxon>
        <taxon>Pterygota</taxon>
        <taxon>Neoptera</taxon>
        <taxon>Polyneoptera</taxon>
        <taxon>Phasmatodea</taxon>
        <taxon>Timematodea</taxon>
        <taxon>Timematoidea</taxon>
        <taxon>Timematidae</taxon>
        <taxon>Timema</taxon>
    </lineage>
</organism>
<gene>
    <name evidence="1" type="ORF">TCMB3V08_LOCUS7454</name>
</gene>
<sequence length="67" mass="7509">MQYTEQVLVGLHSLLFRIQGKLYSSTLSQRPKKCQNKLDVSSEHSSLLVVHKMASDMSRSVEGKDTG</sequence>
<accession>A0A7R9P9K4</accession>
<protein>
    <submittedName>
        <fullName evidence="1">(California timema) hypothetical protein</fullName>
    </submittedName>
</protein>
<dbReference type="AlphaFoldDB" id="A0A7R9P9K4"/>
<evidence type="ECO:0000313" key="1">
    <source>
        <dbReference type="EMBL" id="CAD7574850.1"/>
    </source>
</evidence>
<dbReference type="EMBL" id="OE182680">
    <property type="protein sequence ID" value="CAD7574850.1"/>
    <property type="molecule type" value="Genomic_DNA"/>
</dbReference>
<proteinExistence type="predicted"/>
<name>A0A7R9P9K4_TIMCA</name>